<comment type="caution">
    <text evidence="2">The sequence shown here is derived from an EMBL/GenBank/DDBJ whole genome shotgun (WGS) entry which is preliminary data.</text>
</comment>
<evidence type="ECO:0000313" key="2">
    <source>
        <dbReference type="EMBL" id="GAA2877994.1"/>
    </source>
</evidence>
<keyword evidence="3" id="KW-1185">Reference proteome</keyword>
<name>A0ABN3W0X8_9ACTN</name>
<gene>
    <name evidence="2" type="ORF">GCM10010517_39820</name>
</gene>
<feature type="region of interest" description="Disordered" evidence="1">
    <location>
        <begin position="1"/>
        <end position="81"/>
    </location>
</feature>
<accession>A0ABN3W0X8</accession>
<feature type="compositionally biased region" description="Basic residues" evidence="1">
    <location>
        <begin position="1"/>
        <end position="10"/>
    </location>
</feature>
<evidence type="ECO:0000313" key="3">
    <source>
        <dbReference type="Proteomes" id="UP001500831"/>
    </source>
</evidence>
<organism evidence="2 3">
    <name type="scientific">Streptosporangium fragile</name>
    <dbReference type="NCBI Taxonomy" id="46186"/>
    <lineage>
        <taxon>Bacteria</taxon>
        <taxon>Bacillati</taxon>
        <taxon>Actinomycetota</taxon>
        <taxon>Actinomycetes</taxon>
        <taxon>Streptosporangiales</taxon>
        <taxon>Streptosporangiaceae</taxon>
        <taxon>Streptosporangium</taxon>
    </lineage>
</organism>
<dbReference type="Proteomes" id="UP001500831">
    <property type="component" value="Unassembled WGS sequence"/>
</dbReference>
<reference evidence="2 3" key="1">
    <citation type="journal article" date="2019" name="Int. J. Syst. Evol. Microbiol.">
        <title>The Global Catalogue of Microorganisms (GCM) 10K type strain sequencing project: providing services to taxonomists for standard genome sequencing and annotation.</title>
        <authorList>
            <consortium name="The Broad Institute Genomics Platform"/>
            <consortium name="The Broad Institute Genome Sequencing Center for Infectious Disease"/>
            <person name="Wu L."/>
            <person name="Ma J."/>
        </authorList>
    </citation>
    <scope>NUCLEOTIDE SEQUENCE [LARGE SCALE GENOMIC DNA]</scope>
    <source>
        <strain evidence="2 3">JCM 6242</strain>
    </source>
</reference>
<sequence>MERRLTRRRPTVGSAAPEAAVNGAEWRAARTRTAAGKQQKGGSRLSGAPWAAHARSEPLHTEPGIGGPFPTLFRPHPYSRR</sequence>
<evidence type="ECO:0000256" key="1">
    <source>
        <dbReference type="SAM" id="MobiDB-lite"/>
    </source>
</evidence>
<proteinExistence type="predicted"/>
<dbReference type="EMBL" id="BAAAVI010000027">
    <property type="protein sequence ID" value="GAA2877994.1"/>
    <property type="molecule type" value="Genomic_DNA"/>
</dbReference>
<protein>
    <submittedName>
        <fullName evidence="2">Uncharacterized protein</fullName>
    </submittedName>
</protein>